<feature type="non-terminal residue" evidence="1">
    <location>
        <position position="74"/>
    </location>
</feature>
<sequence length="74" mass="8359">MQFSVIIKVLNSEEIIGGYNPLDWCSVELINDGNRTLPSNIYHNYRCETSKSFIFSLLSSSKGAISRFSHISTE</sequence>
<evidence type="ECO:0000313" key="1">
    <source>
        <dbReference type="EMBL" id="CAG8630818.1"/>
    </source>
</evidence>
<evidence type="ECO:0000313" key="2">
    <source>
        <dbReference type="Proteomes" id="UP000789920"/>
    </source>
</evidence>
<dbReference type="Proteomes" id="UP000789920">
    <property type="component" value="Unassembled WGS sequence"/>
</dbReference>
<protein>
    <submittedName>
        <fullName evidence="1">21418_t:CDS:1</fullName>
    </submittedName>
</protein>
<accession>A0ACA9N7G2</accession>
<gene>
    <name evidence="1" type="ORF">RPERSI_LOCUS7100</name>
</gene>
<comment type="caution">
    <text evidence="1">The sequence shown here is derived from an EMBL/GenBank/DDBJ whole genome shotgun (WGS) entry which is preliminary data.</text>
</comment>
<keyword evidence="2" id="KW-1185">Reference proteome</keyword>
<name>A0ACA9N7G2_9GLOM</name>
<organism evidence="1 2">
    <name type="scientific">Racocetra persica</name>
    <dbReference type="NCBI Taxonomy" id="160502"/>
    <lineage>
        <taxon>Eukaryota</taxon>
        <taxon>Fungi</taxon>
        <taxon>Fungi incertae sedis</taxon>
        <taxon>Mucoromycota</taxon>
        <taxon>Glomeromycotina</taxon>
        <taxon>Glomeromycetes</taxon>
        <taxon>Diversisporales</taxon>
        <taxon>Gigasporaceae</taxon>
        <taxon>Racocetra</taxon>
    </lineage>
</organism>
<dbReference type="EMBL" id="CAJVQC010011755">
    <property type="protein sequence ID" value="CAG8630818.1"/>
    <property type="molecule type" value="Genomic_DNA"/>
</dbReference>
<proteinExistence type="predicted"/>
<reference evidence="1" key="1">
    <citation type="submission" date="2021-06" db="EMBL/GenBank/DDBJ databases">
        <authorList>
            <person name="Kallberg Y."/>
            <person name="Tangrot J."/>
            <person name="Rosling A."/>
        </authorList>
    </citation>
    <scope>NUCLEOTIDE SEQUENCE</scope>
    <source>
        <strain evidence="1">MA461A</strain>
    </source>
</reference>